<dbReference type="EMBL" id="JBEPME010000001">
    <property type="protein sequence ID" value="MET3655087.1"/>
    <property type="molecule type" value="Genomic_DNA"/>
</dbReference>
<dbReference type="GO" id="GO:0008233">
    <property type="term" value="F:peptidase activity"/>
    <property type="evidence" value="ECO:0007669"/>
    <property type="project" value="UniProtKB-KW"/>
</dbReference>
<gene>
    <name evidence="3" type="ORF">ABIC55_000171</name>
</gene>
<feature type="transmembrane region" description="Helical" evidence="1">
    <location>
        <begin position="198"/>
        <end position="215"/>
    </location>
</feature>
<protein>
    <submittedName>
        <fullName evidence="3">Membrane protease YdiL (CAAX protease family)</fullName>
    </submittedName>
</protein>
<dbReference type="GO" id="GO:0006508">
    <property type="term" value="P:proteolysis"/>
    <property type="evidence" value="ECO:0007669"/>
    <property type="project" value="UniProtKB-KW"/>
</dbReference>
<keyword evidence="3" id="KW-0378">Hydrolase</keyword>
<evidence type="ECO:0000259" key="2">
    <source>
        <dbReference type="Pfam" id="PF02517"/>
    </source>
</evidence>
<keyword evidence="4" id="KW-1185">Reference proteome</keyword>
<keyword evidence="1" id="KW-0472">Membrane</keyword>
<keyword evidence="1" id="KW-0812">Transmembrane</keyword>
<feature type="transmembrane region" description="Helical" evidence="1">
    <location>
        <begin position="137"/>
        <end position="155"/>
    </location>
</feature>
<organism evidence="3 4">
    <name type="scientific">Sporosarcina psychrophila</name>
    <name type="common">Bacillus psychrophilus</name>
    <dbReference type="NCBI Taxonomy" id="1476"/>
    <lineage>
        <taxon>Bacteria</taxon>
        <taxon>Bacillati</taxon>
        <taxon>Bacillota</taxon>
        <taxon>Bacilli</taxon>
        <taxon>Bacillales</taxon>
        <taxon>Caryophanaceae</taxon>
        <taxon>Sporosarcina</taxon>
    </lineage>
</organism>
<feature type="transmembrane region" description="Helical" evidence="1">
    <location>
        <begin position="103"/>
        <end position="125"/>
    </location>
</feature>
<evidence type="ECO:0000313" key="4">
    <source>
        <dbReference type="Proteomes" id="UP001549104"/>
    </source>
</evidence>
<keyword evidence="1" id="KW-1133">Transmembrane helix</keyword>
<sequence length="302" mass="33277">MFKNQSGQVRAGWLILLTFIAMLIVQQLFSLPGILLLMFTEAPFSEGFSYLDMQTAFDSHPWISLLMQGGGTVGGIVITFLLWRFINKGSMKELGFRGSLKDLWFGLFLGALSIIFIFIVLMATGNVTLLNSLSNPHFSIFTITFLVLFILVGIFEEMFFRGYVMSTMASRGNKKWVIYVASALIFSIAHGANPNVSLLGLMNIALVGLLFAYMFDATKSLWLPIGYHITWNYFQGNIFGFAVSGTAPNGIYSVELAEGHDWLTGGAFGLEGGILATMLILVGFIATKLYSKSKNQKNTGSL</sequence>
<feature type="transmembrane region" description="Helical" evidence="1">
    <location>
        <begin position="266"/>
        <end position="287"/>
    </location>
</feature>
<dbReference type="Proteomes" id="UP001549104">
    <property type="component" value="Unassembled WGS sequence"/>
</dbReference>
<comment type="caution">
    <text evidence="3">The sequence shown here is derived from an EMBL/GenBank/DDBJ whole genome shotgun (WGS) entry which is preliminary data.</text>
</comment>
<dbReference type="RefSeq" id="WP_255428527.1">
    <property type="nucleotide sequence ID" value="NZ_CP146246.1"/>
</dbReference>
<evidence type="ECO:0000256" key="1">
    <source>
        <dbReference type="SAM" id="Phobius"/>
    </source>
</evidence>
<dbReference type="Pfam" id="PF02517">
    <property type="entry name" value="Rce1-like"/>
    <property type="match status" value="1"/>
</dbReference>
<keyword evidence="3" id="KW-0645">Protease</keyword>
<accession>A0ABV2K1Y9</accession>
<proteinExistence type="predicted"/>
<evidence type="ECO:0000313" key="3">
    <source>
        <dbReference type="EMBL" id="MET3655087.1"/>
    </source>
</evidence>
<reference evidence="3 4" key="1">
    <citation type="submission" date="2024-06" db="EMBL/GenBank/DDBJ databases">
        <title>Sorghum-associated microbial communities from plants grown in Nebraska, USA.</title>
        <authorList>
            <person name="Schachtman D."/>
        </authorList>
    </citation>
    <scope>NUCLEOTIDE SEQUENCE [LARGE SCALE GENOMIC DNA]</scope>
    <source>
        <strain evidence="3 4">1288</strain>
    </source>
</reference>
<feature type="transmembrane region" description="Helical" evidence="1">
    <location>
        <begin position="176"/>
        <end position="192"/>
    </location>
</feature>
<feature type="transmembrane region" description="Helical" evidence="1">
    <location>
        <begin position="59"/>
        <end position="83"/>
    </location>
</feature>
<feature type="transmembrane region" description="Helical" evidence="1">
    <location>
        <begin position="12"/>
        <end position="39"/>
    </location>
</feature>
<dbReference type="InterPro" id="IPR003675">
    <property type="entry name" value="Rce1/LyrA-like_dom"/>
</dbReference>
<name>A0ABV2K1Y9_SPOPS</name>
<feature type="domain" description="CAAX prenyl protease 2/Lysostaphin resistance protein A-like" evidence="2">
    <location>
        <begin position="141"/>
        <end position="234"/>
    </location>
</feature>
<dbReference type="PANTHER" id="PTHR39430:SF1">
    <property type="entry name" value="PROTEASE"/>
    <property type="match status" value="1"/>
</dbReference>
<dbReference type="PANTHER" id="PTHR39430">
    <property type="entry name" value="MEMBRANE-ASSOCIATED PROTEASE-RELATED"/>
    <property type="match status" value="1"/>
</dbReference>